<proteinExistence type="predicted"/>
<accession>A0A645J7E0</accession>
<dbReference type="EMBL" id="VSSQ01132575">
    <property type="protein sequence ID" value="MPN59050.1"/>
    <property type="molecule type" value="Genomic_DNA"/>
</dbReference>
<sequence>MHPRAAAVDGGHRTGAGTGGADARKRIAAGRAQSGGAYRPVRHGVSGWLRPADAPLFRRSLRTHDAGGHRAGSPAGRQRGV</sequence>
<reference evidence="2" key="1">
    <citation type="submission" date="2019-08" db="EMBL/GenBank/DDBJ databases">
        <authorList>
            <person name="Kucharzyk K."/>
            <person name="Murdoch R.W."/>
            <person name="Higgins S."/>
            <person name="Loffler F."/>
        </authorList>
    </citation>
    <scope>NUCLEOTIDE SEQUENCE</scope>
</reference>
<organism evidence="2">
    <name type="scientific">bioreactor metagenome</name>
    <dbReference type="NCBI Taxonomy" id="1076179"/>
    <lineage>
        <taxon>unclassified sequences</taxon>
        <taxon>metagenomes</taxon>
        <taxon>ecological metagenomes</taxon>
    </lineage>
</organism>
<protein>
    <submittedName>
        <fullName evidence="2">Uncharacterized protein</fullName>
    </submittedName>
</protein>
<evidence type="ECO:0000256" key="1">
    <source>
        <dbReference type="SAM" id="MobiDB-lite"/>
    </source>
</evidence>
<name>A0A645J7E0_9ZZZZ</name>
<evidence type="ECO:0000313" key="2">
    <source>
        <dbReference type="EMBL" id="MPN59050.1"/>
    </source>
</evidence>
<dbReference type="AlphaFoldDB" id="A0A645J7E0"/>
<feature type="region of interest" description="Disordered" evidence="1">
    <location>
        <begin position="1"/>
        <end position="81"/>
    </location>
</feature>
<comment type="caution">
    <text evidence="2">The sequence shown here is derived from an EMBL/GenBank/DDBJ whole genome shotgun (WGS) entry which is preliminary data.</text>
</comment>
<gene>
    <name evidence="2" type="ORF">SDC9_206768</name>
</gene>